<proteinExistence type="predicted"/>
<reference evidence="1 2" key="1">
    <citation type="submission" date="2018-10" db="EMBL/GenBank/DDBJ databases">
        <authorList>
            <person name="Jung H.S."/>
            <person name="Jeon C.O."/>
        </authorList>
    </citation>
    <scope>NUCLEOTIDE SEQUENCE [LARGE SCALE GENOMIC DNA]</scope>
    <source>
        <strain evidence="1 2">MA-7-27</strain>
    </source>
</reference>
<evidence type="ECO:0000313" key="1">
    <source>
        <dbReference type="EMBL" id="RMA43493.1"/>
    </source>
</evidence>
<dbReference type="EMBL" id="RCNT01000001">
    <property type="protein sequence ID" value="RMA43493.1"/>
    <property type="molecule type" value="Genomic_DNA"/>
</dbReference>
<dbReference type="RefSeq" id="WP_121896086.1">
    <property type="nucleotide sequence ID" value="NZ_RCNT01000001.1"/>
</dbReference>
<dbReference type="AlphaFoldDB" id="A0A3L9YB66"/>
<dbReference type="InterPro" id="IPR010626">
    <property type="entry name" value="DUF1217"/>
</dbReference>
<sequence>MTFQPFVPFAGYSGWTFLSRTLPEQTAAFAASPALDRDMTYFRENIGAVKSADDLVGDFRLLRVALGAFGLQDDMPNKAFIRTVLAEGVSEGDALANRLADKRYRAFSEAFGFGTSLPPKSGTPGFADRILARFERQEFERAIGTQNEDMRLALTATRELPEIAERDLTNDAAWFTIMGNPPLRKIFETAFGLPSGVGGIDLDRQLKTFEERSEQVLGRSDVAQFREPEQVEELIQAYLTRSQLNSFASVNSPASIALTLLQGAV</sequence>
<dbReference type="SUPFAM" id="SSF158837">
    <property type="entry name" value="AGR C 984p-like"/>
    <property type="match status" value="1"/>
</dbReference>
<dbReference type="OrthoDB" id="7824597at2"/>
<dbReference type="Proteomes" id="UP000281343">
    <property type="component" value="Unassembled WGS sequence"/>
</dbReference>
<dbReference type="InterPro" id="IPR023157">
    <property type="entry name" value="AGR-C-984p-like_sf"/>
</dbReference>
<name>A0A3L9YB66_9RHOB</name>
<keyword evidence="2" id="KW-1185">Reference proteome</keyword>
<dbReference type="Pfam" id="PF06748">
    <property type="entry name" value="DUF1217"/>
    <property type="match status" value="1"/>
</dbReference>
<gene>
    <name evidence="1" type="ORF">D9R08_00655</name>
</gene>
<evidence type="ECO:0000313" key="2">
    <source>
        <dbReference type="Proteomes" id="UP000281343"/>
    </source>
</evidence>
<organism evidence="1 2">
    <name type="scientific">Rhodophyticola porphyridii</name>
    <dbReference type="NCBI Taxonomy" id="1852017"/>
    <lineage>
        <taxon>Bacteria</taxon>
        <taxon>Pseudomonadati</taxon>
        <taxon>Pseudomonadota</taxon>
        <taxon>Alphaproteobacteria</taxon>
        <taxon>Rhodobacterales</taxon>
        <taxon>Roseobacteraceae</taxon>
        <taxon>Rhodophyticola</taxon>
    </lineage>
</organism>
<dbReference type="Gene3D" id="1.10.3700.10">
    <property type="entry name" value="AGR C 984p-like"/>
    <property type="match status" value="1"/>
</dbReference>
<comment type="caution">
    <text evidence="1">The sequence shown here is derived from an EMBL/GenBank/DDBJ whole genome shotgun (WGS) entry which is preliminary data.</text>
</comment>
<protein>
    <submittedName>
        <fullName evidence="1">DUF1217 domain-containing protein</fullName>
    </submittedName>
</protein>
<accession>A0A3L9YB66</accession>